<organism evidence="3 4">
    <name type="scientific">Branchiostoma floridae</name>
    <name type="common">Florida lancelet</name>
    <name type="synonym">Amphioxus</name>
    <dbReference type="NCBI Taxonomy" id="7739"/>
    <lineage>
        <taxon>Eukaryota</taxon>
        <taxon>Metazoa</taxon>
        <taxon>Chordata</taxon>
        <taxon>Cephalochordata</taxon>
        <taxon>Leptocardii</taxon>
        <taxon>Amphioxiformes</taxon>
        <taxon>Branchiostomatidae</taxon>
        <taxon>Branchiostoma</taxon>
    </lineage>
</organism>
<feature type="region of interest" description="Disordered" evidence="1">
    <location>
        <begin position="461"/>
        <end position="495"/>
    </location>
</feature>
<feature type="compositionally biased region" description="Low complexity" evidence="1">
    <location>
        <begin position="189"/>
        <end position="199"/>
    </location>
</feature>
<reference evidence="3" key="1">
    <citation type="journal article" date="2020" name="Nat. Ecol. Evol.">
        <title>Deeply conserved synteny resolves early events in vertebrate evolution.</title>
        <authorList>
            <person name="Simakov O."/>
            <person name="Marletaz F."/>
            <person name="Yue J.X."/>
            <person name="O'Connell B."/>
            <person name="Jenkins J."/>
            <person name="Brandt A."/>
            <person name="Calef R."/>
            <person name="Tung C.H."/>
            <person name="Huang T.K."/>
            <person name="Schmutz J."/>
            <person name="Satoh N."/>
            <person name="Yu J.K."/>
            <person name="Putnam N.H."/>
            <person name="Green R.E."/>
            <person name="Rokhsar D.S."/>
        </authorList>
    </citation>
    <scope>NUCLEOTIDE SEQUENCE [LARGE SCALE GENOMIC DNA]</scope>
    <source>
        <strain evidence="3">S238N-H82</strain>
    </source>
</reference>
<proteinExistence type="predicted"/>
<dbReference type="OrthoDB" id="9994289at2759"/>
<evidence type="ECO:0000313" key="4">
    <source>
        <dbReference type="RefSeq" id="XP_035691650.1"/>
    </source>
</evidence>
<reference evidence="4" key="2">
    <citation type="submission" date="2025-08" db="UniProtKB">
        <authorList>
            <consortium name="RefSeq"/>
        </authorList>
    </citation>
    <scope>IDENTIFICATION</scope>
    <source>
        <strain evidence="4">S238N-H82</strain>
        <tissue evidence="4">Testes</tissue>
    </source>
</reference>
<dbReference type="InterPro" id="IPR051133">
    <property type="entry name" value="Adapter_Engulfment-Domain"/>
</dbReference>
<dbReference type="Gene3D" id="2.30.29.30">
    <property type="entry name" value="Pleckstrin-homology domain (PH domain)/Phosphotyrosine-binding domain (PTB)"/>
    <property type="match status" value="1"/>
</dbReference>
<dbReference type="SUPFAM" id="SSF50729">
    <property type="entry name" value="PH domain-like"/>
    <property type="match status" value="1"/>
</dbReference>
<evidence type="ECO:0000313" key="3">
    <source>
        <dbReference type="Proteomes" id="UP000001554"/>
    </source>
</evidence>
<sequence>MPASVFGRSQKMALTEDKTKVHFLGRLPMQGSRQEDTWRPVDALVNRGKKNMVKNMKMKVSNYGINRSYKWGLGSKKSTFIPLDRVVYGGVDDHHERVFTLIVRGEQQNECHAYLCDTPADAEHLTMRLDDAFRQAYGHFEEEGVPREAPHDNNIIMAPAMAHPPISNGNSDIEMRETTHVNNRRRRGSASSSTSRSSSDQGVTSTRVVYSKTVSPTSDYGTERSREIATRDHVDIQYNSYQNGPVEVHRQPEVRQETMYVDRATPPPEPRRPHSMYVERAAPPPEVRRETMYIERAAPPPEVMSTVIDDPVDRREVMSRRVYREPYISNDVFMSNGFDRQSIRSEPRYYRSYSSQNIHREVYSQPLVRRSFYRSSPQVVQLNDYERKYFTEDGDFAVPLAGWDDERPHYQGHTFTRDVPTQPRYRVPERRAETQYFRRDGSFRQEPVYYTQYRASSRVPSRAPSIARSRAESTYSRPRSIFGRSSRSLGSKGVEGARQPSYLTTVQSKSFWTQQGPSYRDSMMY</sequence>
<dbReference type="PANTHER" id="PTHR11232">
    <property type="entry name" value="PHOSPHOTYROSINE INTERACTION DOMAIN-CONTAINING FAMILY MEMBER"/>
    <property type="match status" value="1"/>
</dbReference>
<dbReference type="AlphaFoldDB" id="A0A9J7M045"/>
<dbReference type="KEGG" id="bfo:118426393"/>
<keyword evidence="3" id="KW-1185">Reference proteome</keyword>
<dbReference type="InterPro" id="IPR011993">
    <property type="entry name" value="PH-like_dom_sf"/>
</dbReference>
<evidence type="ECO:0000256" key="1">
    <source>
        <dbReference type="SAM" id="MobiDB-lite"/>
    </source>
</evidence>
<feature type="compositionally biased region" description="Polar residues" evidence="1">
    <location>
        <begin position="472"/>
        <end position="489"/>
    </location>
</feature>
<feature type="domain" description="PID" evidence="2">
    <location>
        <begin position="51"/>
        <end position="146"/>
    </location>
</feature>
<evidence type="ECO:0000259" key="2">
    <source>
        <dbReference type="Pfam" id="PF14719"/>
    </source>
</evidence>
<protein>
    <submittedName>
        <fullName evidence="4">Uncharacterized protein LOC118426393</fullName>
    </submittedName>
</protein>
<dbReference type="GeneID" id="118426393"/>
<dbReference type="Proteomes" id="UP000001554">
    <property type="component" value="Chromosome 11"/>
</dbReference>
<dbReference type="InterPro" id="IPR006020">
    <property type="entry name" value="PTB/PI_dom"/>
</dbReference>
<gene>
    <name evidence="4" type="primary">LOC118426393</name>
</gene>
<dbReference type="Pfam" id="PF14719">
    <property type="entry name" value="PID_2"/>
    <property type="match status" value="1"/>
</dbReference>
<dbReference type="RefSeq" id="XP_035691650.1">
    <property type="nucleotide sequence ID" value="XM_035835757.1"/>
</dbReference>
<accession>A0A9J7M045</accession>
<feature type="compositionally biased region" description="Polar residues" evidence="1">
    <location>
        <begin position="200"/>
        <end position="220"/>
    </location>
</feature>
<name>A0A9J7M045_BRAFL</name>
<dbReference type="OMA" id="NECHAYL"/>
<dbReference type="PANTHER" id="PTHR11232:SF74">
    <property type="entry name" value="PTB DOMAIN-CONTAINING ADAPTER PROTEIN CED-6-LIKE PROTEIN"/>
    <property type="match status" value="1"/>
</dbReference>
<feature type="region of interest" description="Disordered" evidence="1">
    <location>
        <begin position="263"/>
        <end position="284"/>
    </location>
</feature>
<feature type="region of interest" description="Disordered" evidence="1">
    <location>
        <begin position="179"/>
        <end position="225"/>
    </location>
</feature>